<evidence type="ECO:0000313" key="5">
    <source>
        <dbReference type="Proteomes" id="UP000031338"/>
    </source>
</evidence>
<feature type="domain" description="Nitroreductase" evidence="3">
    <location>
        <begin position="13"/>
        <end position="158"/>
    </location>
</feature>
<dbReference type="STRING" id="48936.NJ75_01910"/>
<dbReference type="PANTHER" id="PTHR43673:SF10">
    <property type="entry name" value="NADH DEHYDROGENASE_NAD(P)H NITROREDUCTASE XCC3605-RELATED"/>
    <property type="match status" value="1"/>
</dbReference>
<dbReference type="RefSeq" id="WP_039333798.1">
    <property type="nucleotide sequence ID" value="NZ_JBNNWK010000001.1"/>
</dbReference>
<organism evidence="4 5">
    <name type="scientific">Novosphingobium subterraneum</name>
    <dbReference type="NCBI Taxonomy" id="48936"/>
    <lineage>
        <taxon>Bacteria</taxon>
        <taxon>Pseudomonadati</taxon>
        <taxon>Pseudomonadota</taxon>
        <taxon>Alphaproteobacteria</taxon>
        <taxon>Sphingomonadales</taxon>
        <taxon>Sphingomonadaceae</taxon>
        <taxon>Novosphingobium</taxon>
    </lineage>
</organism>
<dbReference type="EMBL" id="JRVC01000008">
    <property type="protein sequence ID" value="KHS46674.1"/>
    <property type="molecule type" value="Genomic_DNA"/>
</dbReference>
<gene>
    <name evidence="4" type="ORF">NJ75_01910</name>
</gene>
<dbReference type="SUPFAM" id="SSF55469">
    <property type="entry name" value="FMN-dependent nitroreductase-like"/>
    <property type="match status" value="1"/>
</dbReference>
<dbReference type="AlphaFoldDB" id="A0A0B9A7R1"/>
<comment type="caution">
    <text evidence="4">The sequence shown here is derived from an EMBL/GenBank/DDBJ whole genome shotgun (WGS) entry which is preliminary data.</text>
</comment>
<keyword evidence="5" id="KW-1185">Reference proteome</keyword>
<proteinExistence type="inferred from homology"/>
<evidence type="ECO:0000259" key="3">
    <source>
        <dbReference type="Pfam" id="PF00881"/>
    </source>
</evidence>
<dbReference type="GO" id="GO:0016491">
    <property type="term" value="F:oxidoreductase activity"/>
    <property type="evidence" value="ECO:0007669"/>
    <property type="project" value="UniProtKB-KW"/>
</dbReference>
<name>A0A0B9A7R1_9SPHN</name>
<dbReference type="PATRIC" id="fig|48936.3.peg.1920"/>
<protein>
    <submittedName>
        <fullName evidence="4">Nitroreductase</fullName>
    </submittedName>
</protein>
<evidence type="ECO:0000256" key="2">
    <source>
        <dbReference type="ARBA" id="ARBA00023002"/>
    </source>
</evidence>
<keyword evidence="2" id="KW-0560">Oxidoreductase</keyword>
<dbReference type="Gene3D" id="3.40.109.10">
    <property type="entry name" value="NADH Oxidase"/>
    <property type="match status" value="1"/>
</dbReference>
<sequence>MTRTASPSVLPIIVDRWSPRAFDGSAVPQSDLDVIFEAAGLAASAYNYQPWRFAYAHKGDANFDAFLSALVPFNQSWAKDAGVLVFAVSDEFMRSDKGNNPNHSHSFDTGAAWANAALQALHLGYHTHGMTGVDFAKAAEVLNLPEGYRVEMAFVIGKQGDKSQLPEMLQEREVVSDRKPVSEIAFAGPFTA</sequence>
<evidence type="ECO:0000313" key="4">
    <source>
        <dbReference type="EMBL" id="KHS46674.1"/>
    </source>
</evidence>
<dbReference type="InterPro" id="IPR029479">
    <property type="entry name" value="Nitroreductase"/>
</dbReference>
<dbReference type="InterPro" id="IPR000415">
    <property type="entry name" value="Nitroreductase-like"/>
</dbReference>
<comment type="similarity">
    <text evidence="1">Belongs to the nitroreductase family.</text>
</comment>
<reference evidence="4 5" key="1">
    <citation type="submission" date="2014-10" db="EMBL/GenBank/DDBJ databases">
        <title>Draft genome sequence of Novosphingobium subterraneum DSM 12447.</title>
        <authorList>
            <person name="Gan H.M."/>
            <person name="Gan H.Y."/>
            <person name="Savka M.A."/>
        </authorList>
    </citation>
    <scope>NUCLEOTIDE SEQUENCE [LARGE SCALE GENOMIC DNA]</scope>
    <source>
        <strain evidence="4 5">DSM 12447</strain>
    </source>
</reference>
<dbReference type="CDD" id="cd02138">
    <property type="entry name" value="TdsD-like"/>
    <property type="match status" value="1"/>
</dbReference>
<dbReference type="Pfam" id="PF00881">
    <property type="entry name" value="Nitroreductase"/>
    <property type="match status" value="1"/>
</dbReference>
<accession>A0A0B9A7R1</accession>
<dbReference type="PANTHER" id="PTHR43673">
    <property type="entry name" value="NAD(P)H NITROREDUCTASE YDGI-RELATED"/>
    <property type="match status" value="1"/>
</dbReference>
<evidence type="ECO:0000256" key="1">
    <source>
        <dbReference type="ARBA" id="ARBA00007118"/>
    </source>
</evidence>
<dbReference type="Proteomes" id="UP000031338">
    <property type="component" value="Unassembled WGS sequence"/>
</dbReference>